<dbReference type="PANTHER" id="PTHR30244:SF34">
    <property type="entry name" value="DTDP-4-AMINO-4,6-DIDEOXYGALACTOSE TRANSAMINASE"/>
    <property type="match status" value="1"/>
</dbReference>
<evidence type="ECO:0000259" key="1">
    <source>
        <dbReference type="PROSITE" id="PS51186"/>
    </source>
</evidence>
<dbReference type="Gene3D" id="3.40.630.30">
    <property type="match status" value="1"/>
</dbReference>
<feature type="domain" description="N-acetyltransferase" evidence="1">
    <location>
        <begin position="122"/>
        <end position="268"/>
    </location>
</feature>
<dbReference type="InterPro" id="IPR012749">
    <property type="entry name" value="WecE-like"/>
</dbReference>
<dbReference type="PROSITE" id="PS51186">
    <property type="entry name" value="GNAT"/>
    <property type="match status" value="1"/>
</dbReference>
<dbReference type="CDD" id="cd04301">
    <property type="entry name" value="NAT_SF"/>
    <property type="match status" value="1"/>
</dbReference>
<proteinExistence type="predicted"/>
<dbReference type="PANTHER" id="PTHR30244">
    <property type="entry name" value="TRANSAMINASE"/>
    <property type="match status" value="1"/>
</dbReference>
<dbReference type="InterPro" id="IPR015422">
    <property type="entry name" value="PyrdxlP-dep_Trfase_small"/>
</dbReference>
<dbReference type="InterPro" id="IPR000653">
    <property type="entry name" value="DegT/StrS_aminotransferase"/>
</dbReference>
<dbReference type="NCBIfam" id="NF008687">
    <property type="entry name" value="PRK11706.1"/>
    <property type="match status" value="1"/>
</dbReference>
<dbReference type="Gene3D" id="3.40.640.10">
    <property type="entry name" value="Type I PLP-dependent aspartate aminotransferase-like (Major domain)"/>
    <property type="match status" value="1"/>
</dbReference>
<dbReference type="GO" id="GO:0030170">
    <property type="term" value="F:pyridoxal phosphate binding"/>
    <property type="evidence" value="ECO:0007669"/>
    <property type="project" value="TreeGrafter"/>
</dbReference>
<gene>
    <name evidence="2" type="ORF">SELO1098_LOCUS29874</name>
</gene>
<accession>A0A7S3MGL3</accession>
<dbReference type="Pfam" id="PF01041">
    <property type="entry name" value="DegT_DnrJ_EryC1"/>
    <property type="match status" value="1"/>
</dbReference>
<dbReference type="NCBIfam" id="TIGR02379">
    <property type="entry name" value="ECA_wecE"/>
    <property type="match status" value="1"/>
</dbReference>
<reference evidence="2" key="1">
    <citation type="submission" date="2021-01" db="EMBL/GenBank/DDBJ databases">
        <authorList>
            <person name="Corre E."/>
            <person name="Pelletier E."/>
            <person name="Niang G."/>
            <person name="Scheremetjew M."/>
            <person name="Finn R."/>
            <person name="Kale V."/>
            <person name="Holt S."/>
            <person name="Cochrane G."/>
            <person name="Meng A."/>
            <person name="Brown T."/>
            <person name="Cohen L."/>
        </authorList>
    </citation>
    <scope>NUCLEOTIDE SEQUENCE</scope>
    <source>
        <strain evidence="2">CCAP 955/1</strain>
    </source>
</reference>
<dbReference type="InterPro" id="IPR000182">
    <property type="entry name" value="GNAT_dom"/>
</dbReference>
<dbReference type="CDD" id="cd00616">
    <property type="entry name" value="AHBA_syn"/>
    <property type="match status" value="1"/>
</dbReference>
<dbReference type="SUPFAM" id="SSF53383">
    <property type="entry name" value="PLP-dependent transferases"/>
    <property type="match status" value="1"/>
</dbReference>
<dbReference type="InterPro" id="IPR016181">
    <property type="entry name" value="Acyl_CoA_acyltransferase"/>
</dbReference>
<dbReference type="AlphaFoldDB" id="A0A7S3MGL3"/>
<dbReference type="EMBL" id="HBIC01058224">
    <property type="protein sequence ID" value="CAE0301018.1"/>
    <property type="molecule type" value="Transcribed_RNA"/>
</dbReference>
<name>A0A7S3MGL3_9STRA</name>
<dbReference type="InterPro" id="IPR015421">
    <property type="entry name" value="PyrdxlP-dep_Trfase_major"/>
</dbReference>
<dbReference type="Pfam" id="PF13508">
    <property type="entry name" value="Acetyltransf_7"/>
    <property type="match status" value="1"/>
</dbReference>
<protein>
    <recommendedName>
        <fullName evidence="1">N-acetyltransferase domain-containing protein</fullName>
    </recommendedName>
</protein>
<dbReference type="Gene3D" id="3.90.1150.10">
    <property type="entry name" value="Aspartate Aminotransferase, domain 1"/>
    <property type="match status" value="1"/>
</dbReference>
<sequence length="662" mass="73024">MPKFVDHAQFDSNLFHLKVGRVELNEEDMSSLDKNPSLEDVLQQAHSSGYRLVYVFAPPRPSNAAIPKAVLPGLLVDVKTTYSVSLFSFDYAALCQKAFRTPGIRIRKHVVGSGLSNGLKRLAIDSGVYSRFKVDKDVPNEGFEGMFGAWITNSVNRTLADEVFIAYDSTDDACSEELGFISVRKVGNSVSIGLLAVSDKARRRGIAYALLSRAMIWALEELGGDDKATATVVTQGANAPACACYERFGFQKETVQEVYHTWLPKHLTSPMVPADQANPIPFCKQHFTGKELVYATQVINSGLDSAANFTMQCAAKIQELIGGDSERVIMVPSGTAALEMAALLCELQPGDEVILPSYTFSSTANCFVLRGVVPVFVDVKFADLNIDETLIEAAITEKTKAICCVHYAGIPCEMDTICEIAKKHNLFVIEDAAQGFLSTYKGRQLGTIGDFGCYSFHYTKNIICGEGGALSINRNRKMAGRAMVLWEKGTNRYDFMMGKIDKYHWIDLGSSYVPNELSCAVLWAQLEHVNDISARRRANFAVYMDGLQDIAAKGIMRIPVIPSDCQSNAHIFFMLFPTRDIRDHYSKELKRRGIAAFSHYVALHSAPAGIKYGRWVGDMHVTDEVQHTLLRLPVWVGMTAQEVQSVLDAVREIATSPNTPVA</sequence>
<organism evidence="2">
    <name type="scientific">Spumella elongata</name>
    <dbReference type="NCBI Taxonomy" id="89044"/>
    <lineage>
        <taxon>Eukaryota</taxon>
        <taxon>Sar</taxon>
        <taxon>Stramenopiles</taxon>
        <taxon>Ochrophyta</taxon>
        <taxon>Chrysophyceae</taxon>
        <taxon>Chromulinales</taxon>
        <taxon>Chromulinaceae</taxon>
        <taxon>Spumella</taxon>
    </lineage>
</organism>
<dbReference type="SUPFAM" id="SSF55729">
    <property type="entry name" value="Acyl-CoA N-acyltransferases (Nat)"/>
    <property type="match status" value="1"/>
</dbReference>
<dbReference type="GO" id="GO:0016747">
    <property type="term" value="F:acyltransferase activity, transferring groups other than amino-acyl groups"/>
    <property type="evidence" value="ECO:0007669"/>
    <property type="project" value="InterPro"/>
</dbReference>
<dbReference type="GO" id="GO:0000271">
    <property type="term" value="P:polysaccharide biosynthetic process"/>
    <property type="evidence" value="ECO:0007669"/>
    <property type="project" value="TreeGrafter"/>
</dbReference>
<dbReference type="InterPro" id="IPR015424">
    <property type="entry name" value="PyrdxlP-dep_Trfase"/>
</dbReference>
<dbReference type="GO" id="GO:0019180">
    <property type="term" value="F:dTDP-4-amino-4,6-dideoxygalactose transaminase activity"/>
    <property type="evidence" value="ECO:0007669"/>
    <property type="project" value="TreeGrafter"/>
</dbReference>
<evidence type="ECO:0000313" key="2">
    <source>
        <dbReference type="EMBL" id="CAE0301018.1"/>
    </source>
</evidence>